<feature type="compositionally biased region" description="Low complexity" evidence="1">
    <location>
        <begin position="115"/>
        <end position="137"/>
    </location>
</feature>
<dbReference type="RefSeq" id="WP_342373302.1">
    <property type="nucleotide sequence ID" value="NZ_CP115965.1"/>
</dbReference>
<keyword evidence="2" id="KW-0812">Transmembrane</keyword>
<evidence type="ECO:0000313" key="3">
    <source>
        <dbReference type="EMBL" id="WZW99773.1"/>
    </source>
</evidence>
<proteinExistence type="predicted"/>
<dbReference type="EMBL" id="CP115965">
    <property type="protein sequence ID" value="WZW99773.1"/>
    <property type="molecule type" value="Genomic_DNA"/>
</dbReference>
<feature type="compositionally biased region" description="Low complexity" evidence="1">
    <location>
        <begin position="145"/>
        <end position="159"/>
    </location>
</feature>
<evidence type="ECO:0008006" key="5">
    <source>
        <dbReference type="Google" id="ProtNLM"/>
    </source>
</evidence>
<name>A0ABZ3CAH7_9ACTN</name>
<feature type="transmembrane region" description="Helical" evidence="2">
    <location>
        <begin position="33"/>
        <end position="55"/>
    </location>
</feature>
<evidence type="ECO:0000313" key="4">
    <source>
        <dbReference type="Proteomes" id="UP001434337"/>
    </source>
</evidence>
<feature type="transmembrane region" description="Helical" evidence="2">
    <location>
        <begin position="6"/>
        <end position="26"/>
    </location>
</feature>
<feature type="transmembrane region" description="Helical" evidence="2">
    <location>
        <begin position="75"/>
        <end position="96"/>
    </location>
</feature>
<accession>A0ABZ3CAH7</accession>
<gene>
    <name evidence="3" type="ORF">PCC79_06150</name>
</gene>
<evidence type="ECO:0000256" key="2">
    <source>
        <dbReference type="SAM" id="Phobius"/>
    </source>
</evidence>
<keyword evidence="4" id="KW-1185">Reference proteome</keyword>
<evidence type="ECO:0000256" key="1">
    <source>
        <dbReference type="SAM" id="MobiDB-lite"/>
    </source>
</evidence>
<protein>
    <recommendedName>
        <fullName evidence="5">Cellulose synthase</fullName>
    </recommendedName>
</protein>
<keyword evidence="2" id="KW-1133">Transmembrane helix</keyword>
<feature type="region of interest" description="Disordered" evidence="1">
    <location>
        <begin position="106"/>
        <end position="168"/>
    </location>
</feature>
<organism evidence="3 4">
    <name type="scientific">Propioniciclava soli</name>
    <dbReference type="NCBI Taxonomy" id="2775081"/>
    <lineage>
        <taxon>Bacteria</taxon>
        <taxon>Bacillati</taxon>
        <taxon>Actinomycetota</taxon>
        <taxon>Actinomycetes</taxon>
        <taxon>Propionibacteriales</taxon>
        <taxon>Propionibacteriaceae</taxon>
        <taxon>Propioniciclava</taxon>
    </lineage>
</organism>
<reference evidence="3 4" key="1">
    <citation type="journal article" date="2023" name="Environ Microbiome">
        <title>A coral-associated actinobacterium mitigates coral bleaching under heat stress.</title>
        <authorList>
            <person name="Li J."/>
            <person name="Zou Y."/>
            <person name="Li Q."/>
            <person name="Zhang J."/>
            <person name="Bourne D.G."/>
            <person name="Lyu Y."/>
            <person name="Liu C."/>
            <person name="Zhang S."/>
        </authorList>
    </citation>
    <scope>NUCLEOTIDE SEQUENCE [LARGE SCALE GENOMIC DNA]</scope>
    <source>
        <strain evidence="3 4">SCSIO 13291</strain>
    </source>
</reference>
<keyword evidence="2" id="KW-0472">Membrane</keyword>
<sequence length="182" mass="18854">MQPDVLHIVITVVLTLLFAVVTALIWRRAQVKTVFWWIGLTLLPAGVYLLGLAPAVDGAITTLTSWVQGLALTPLVWTGIVLAGLSALLMLGSRLIPSESLADRRAARKDAAKQPRTASGSAAPTARASASGRPRPAVTGRDTSAAAGGATRPGTAAPGNQAAGSDAEFDEIAELLRKRGIN</sequence>
<dbReference type="Proteomes" id="UP001434337">
    <property type="component" value="Chromosome"/>
</dbReference>